<evidence type="ECO:0000256" key="1">
    <source>
        <dbReference type="ARBA" id="ARBA00006739"/>
    </source>
</evidence>
<evidence type="ECO:0000313" key="5">
    <source>
        <dbReference type="EMBL" id="NDY42301.1"/>
    </source>
</evidence>
<keyword evidence="2" id="KW-0328">Glycosyltransferase</keyword>
<evidence type="ECO:0000256" key="3">
    <source>
        <dbReference type="ARBA" id="ARBA00022679"/>
    </source>
</evidence>
<dbReference type="Proteomes" id="UP000469346">
    <property type="component" value="Unassembled WGS sequence"/>
</dbReference>
<dbReference type="SUPFAM" id="SSF53448">
    <property type="entry name" value="Nucleotide-diphospho-sugar transferases"/>
    <property type="match status" value="1"/>
</dbReference>
<accession>A0A6N9TLZ5</accession>
<dbReference type="GO" id="GO:0016757">
    <property type="term" value="F:glycosyltransferase activity"/>
    <property type="evidence" value="ECO:0007669"/>
    <property type="project" value="UniProtKB-KW"/>
</dbReference>
<dbReference type="Gene3D" id="3.90.550.10">
    <property type="entry name" value="Spore Coat Polysaccharide Biosynthesis Protein SpsA, Chain A"/>
    <property type="match status" value="1"/>
</dbReference>
<dbReference type="EMBL" id="JAAGRR010000046">
    <property type="protein sequence ID" value="NDY42301.1"/>
    <property type="molecule type" value="Genomic_DNA"/>
</dbReference>
<keyword evidence="6" id="KW-1185">Reference proteome</keyword>
<organism evidence="5 6">
    <name type="scientific">Dissulfurirhabdus thermomarina</name>
    <dbReference type="NCBI Taxonomy" id="1765737"/>
    <lineage>
        <taxon>Bacteria</taxon>
        <taxon>Deltaproteobacteria</taxon>
        <taxon>Dissulfurirhabdaceae</taxon>
        <taxon>Dissulfurirhabdus</taxon>
    </lineage>
</organism>
<dbReference type="InterPro" id="IPR001173">
    <property type="entry name" value="Glyco_trans_2-like"/>
</dbReference>
<evidence type="ECO:0000256" key="2">
    <source>
        <dbReference type="ARBA" id="ARBA00022676"/>
    </source>
</evidence>
<sequence length="289" mass="32354">MINKSSTAVIILNYFGSEATFACVNSVKRSLEANIYLVDNSADLKEKEKLQDKYREDKGVILLSPPENLGFAAGVNLGLREALSDGFSRFLVLNNDAVLLDGAGPVLTDAFARHPGSLIAPAIAWGGEVCRGRYYHKYLGLITERPWWQGKGFLFYLTGCALAFDRDLLEKVGYFDESFFMYGEDLEYCFRAARENVPIILAKEVIVEHAGSAATRKGSFFYEYNMARAHWRLSFCLSDGFWDVFRALLGKSLVLSARALFRAIKYRSISPLAAFGLAPFPLPVRPRKK</sequence>
<dbReference type="PANTHER" id="PTHR43179:SF12">
    <property type="entry name" value="GALACTOFURANOSYLTRANSFERASE GLFT2"/>
    <property type="match status" value="1"/>
</dbReference>
<dbReference type="RefSeq" id="WP_163298445.1">
    <property type="nucleotide sequence ID" value="NZ_JAAGRR010000046.1"/>
</dbReference>
<keyword evidence="3 5" id="KW-0808">Transferase</keyword>
<dbReference type="InterPro" id="IPR029044">
    <property type="entry name" value="Nucleotide-diphossugar_trans"/>
</dbReference>
<dbReference type="AlphaFoldDB" id="A0A6N9TLZ5"/>
<proteinExistence type="inferred from homology"/>
<evidence type="ECO:0000259" key="4">
    <source>
        <dbReference type="Pfam" id="PF00535"/>
    </source>
</evidence>
<reference evidence="5 6" key="1">
    <citation type="submission" date="2020-02" db="EMBL/GenBank/DDBJ databases">
        <title>Comparative genomics of sulfur disproportionating microorganisms.</title>
        <authorList>
            <person name="Ward L.M."/>
            <person name="Bertran E."/>
            <person name="Johnston D.T."/>
        </authorList>
    </citation>
    <scope>NUCLEOTIDE SEQUENCE [LARGE SCALE GENOMIC DNA]</scope>
    <source>
        <strain evidence="5 6">DSM 100025</strain>
    </source>
</reference>
<comment type="caution">
    <text evidence="5">The sequence shown here is derived from an EMBL/GenBank/DDBJ whole genome shotgun (WGS) entry which is preliminary data.</text>
</comment>
<protein>
    <submittedName>
        <fullName evidence="5">Glycosyltransferase</fullName>
    </submittedName>
</protein>
<dbReference type="Pfam" id="PF00535">
    <property type="entry name" value="Glycos_transf_2"/>
    <property type="match status" value="1"/>
</dbReference>
<feature type="domain" description="Glycosyltransferase 2-like" evidence="4">
    <location>
        <begin position="9"/>
        <end position="172"/>
    </location>
</feature>
<evidence type="ECO:0000313" key="6">
    <source>
        <dbReference type="Proteomes" id="UP000469346"/>
    </source>
</evidence>
<name>A0A6N9TLZ5_DISTH</name>
<comment type="similarity">
    <text evidence="1">Belongs to the glycosyltransferase 2 family.</text>
</comment>
<dbReference type="PANTHER" id="PTHR43179">
    <property type="entry name" value="RHAMNOSYLTRANSFERASE WBBL"/>
    <property type="match status" value="1"/>
</dbReference>
<gene>
    <name evidence="5" type="ORF">G3N55_05525</name>
</gene>